<comment type="similarity">
    <text evidence="1">Belongs to the peptidase S10 family.</text>
</comment>
<dbReference type="PANTHER" id="PTHR11802">
    <property type="entry name" value="SERINE PROTEASE FAMILY S10 SERINE CARBOXYPEPTIDASE"/>
    <property type="match status" value="1"/>
</dbReference>
<keyword evidence="5" id="KW-0378">Hydrolase</keyword>
<dbReference type="PANTHER" id="PTHR11802:SF189">
    <property type="entry name" value="CARBOXYPEPTIDASE"/>
    <property type="match status" value="1"/>
</dbReference>
<dbReference type="GO" id="GO:0006508">
    <property type="term" value="P:proteolysis"/>
    <property type="evidence" value="ECO:0007669"/>
    <property type="project" value="UniProtKB-KW"/>
</dbReference>
<evidence type="ECO:0000256" key="5">
    <source>
        <dbReference type="ARBA" id="ARBA00022801"/>
    </source>
</evidence>
<dbReference type="GeneID" id="31006929"/>
<evidence type="ECO:0000256" key="3">
    <source>
        <dbReference type="ARBA" id="ARBA00022670"/>
    </source>
</evidence>
<evidence type="ECO:0000256" key="7">
    <source>
        <dbReference type="SAM" id="SignalP"/>
    </source>
</evidence>
<evidence type="ECO:0000256" key="4">
    <source>
        <dbReference type="ARBA" id="ARBA00022729"/>
    </source>
</evidence>
<evidence type="ECO:0000256" key="1">
    <source>
        <dbReference type="ARBA" id="ARBA00009431"/>
    </source>
</evidence>
<keyword evidence="6" id="KW-0325">Glycoprotein</keyword>
<accession>A0A225AT92</accession>
<feature type="chain" id="PRO_5012827292" evidence="7">
    <location>
        <begin position="18"/>
        <end position="595"/>
    </location>
</feature>
<dbReference type="STRING" id="1441469.A0A225AT92"/>
<comment type="caution">
    <text evidence="8">The sequence shown here is derived from an EMBL/GenBank/DDBJ whole genome shotgun (WGS) entry which is preliminary data.</text>
</comment>
<dbReference type="SUPFAM" id="SSF53474">
    <property type="entry name" value="alpha/beta-Hydrolases"/>
    <property type="match status" value="1"/>
</dbReference>
<dbReference type="RefSeq" id="XP_020117756.1">
    <property type="nucleotide sequence ID" value="XM_020262085.1"/>
</dbReference>
<gene>
    <name evidence="8" type="ORF">UA08_07173</name>
</gene>
<dbReference type="InterPro" id="IPR001563">
    <property type="entry name" value="Peptidase_S10"/>
</dbReference>
<keyword evidence="4 7" id="KW-0732">Signal</keyword>
<dbReference type="Pfam" id="PF00450">
    <property type="entry name" value="Peptidase_S10"/>
    <property type="match status" value="1"/>
</dbReference>
<evidence type="ECO:0000313" key="8">
    <source>
        <dbReference type="EMBL" id="OKL57635.1"/>
    </source>
</evidence>
<reference evidence="8 9" key="1">
    <citation type="submission" date="2015-06" db="EMBL/GenBank/DDBJ databases">
        <title>Talaromyces atroroseus IBT 11181 draft genome.</title>
        <authorList>
            <person name="Rasmussen K.B."/>
            <person name="Rasmussen S."/>
            <person name="Petersen B."/>
            <person name="Sicheritz-Ponten T."/>
            <person name="Mortensen U.H."/>
            <person name="Thrane U."/>
        </authorList>
    </citation>
    <scope>NUCLEOTIDE SEQUENCE [LARGE SCALE GENOMIC DNA]</scope>
    <source>
        <strain evidence="8 9">IBT 11181</strain>
    </source>
</reference>
<proteinExistence type="inferred from homology"/>
<dbReference type="PRINTS" id="PR00724">
    <property type="entry name" value="CRBOXYPTASEC"/>
</dbReference>
<keyword evidence="2" id="KW-0121">Carboxypeptidase</keyword>
<keyword evidence="3" id="KW-0645">Protease</keyword>
<evidence type="ECO:0000256" key="2">
    <source>
        <dbReference type="ARBA" id="ARBA00022645"/>
    </source>
</evidence>
<dbReference type="PROSITE" id="PS51257">
    <property type="entry name" value="PROKAR_LIPOPROTEIN"/>
    <property type="match status" value="1"/>
</dbReference>
<keyword evidence="9" id="KW-1185">Reference proteome</keyword>
<dbReference type="OrthoDB" id="443318at2759"/>
<dbReference type="GO" id="GO:0004185">
    <property type="term" value="F:serine-type carboxypeptidase activity"/>
    <property type="evidence" value="ECO:0007669"/>
    <property type="project" value="InterPro"/>
</dbReference>
<dbReference type="AlphaFoldDB" id="A0A225AT92"/>
<organism evidence="8 9">
    <name type="scientific">Talaromyces atroroseus</name>
    <dbReference type="NCBI Taxonomy" id="1441469"/>
    <lineage>
        <taxon>Eukaryota</taxon>
        <taxon>Fungi</taxon>
        <taxon>Dikarya</taxon>
        <taxon>Ascomycota</taxon>
        <taxon>Pezizomycotina</taxon>
        <taxon>Eurotiomycetes</taxon>
        <taxon>Eurotiomycetidae</taxon>
        <taxon>Eurotiales</taxon>
        <taxon>Trichocomaceae</taxon>
        <taxon>Talaromyces</taxon>
        <taxon>Talaromyces sect. Trachyspermi</taxon>
    </lineage>
</organism>
<evidence type="ECO:0000313" key="9">
    <source>
        <dbReference type="Proteomes" id="UP000214365"/>
    </source>
</evidence>
<dbReference type="EMBL" id="LFMY01000011">
    <property type="protein sequence ID" value="OKL57635.1"/>
    <property type="molecule type" value="Genomic_DNA"/>
</dbReference>
<dbReference type="GO" id="GO:0000324">
    <property type="term" value="C:fungal-type vacuole"/>
    <property type="evidence" value="ECO:0007669"/>
    <property type="project" value="TreeGrafter"/>
</dbReference>
<evidence type="ECO:0000256" key="6">
    <source>
        <dbReference type="ARBA" id="ARBA00023180"/>
    </source>
</evidence>
<dbReference type="Gene3D" id="3.40.50.1820">
    <property type="entry name" value="alpha/beta hydrolase"/>
    <property type="match status" value="1"/>
</dbReference>
<feature type="signal peptide" evidence="7">
    <location>
        <begin position="1"/>
        <end position="17"/>
    </location>
</feature>
<protein>
    <submittedName>
        <fullName evidence="8">Uncharacterized protein</fullName>
    </submittedName>
</protein>
<dbReference type="Proteomes" id="UP000214365">
    <property type="component" value="Unassembled WGS sequence"/>
</dbReference>
<dbReference type="InterPro" id="IPR029058">
    <property type="entry name" value="AB_hydrolase_fold"/>
</dbReference>
<name>A0A225AT92_TALAT</name>
<sequence length="595" mass="64778">MASRAAAFLALLPFTFACGPSYIPPAPKGLTTTPSSKIQGASISFKQTTICAESGAESYSGYVHLPPRADDAVPHPNNLYFYYAKSTKQTPAPLTLYIGGGPGASSISSMVIGVGACSVNPDSNSTSPNPWSWTRESNMLFVDQPTFTGYSYDVLTNATVDYSTSTITPSDFSNGLPEVNNTFAVGVFGSQNLNGTVNSTTTGAEELWDFMQVWLNEFPEYDSDEDKHKINVWTESFGGRYGPTYTAYFEAQNDKIKADQAMGRVLSPSPIRVDSLNIHNGCSDLYTQASFYPEIAYNNTYSLQVIDQQQYESAKTNLTKPDGCFDLAAQCRRLAQELDPYNLGNNVEVNTACSAADTYCYALYDMAQIPTSTVPPTYSDGFFNTAWVQEALGVPVNFTSNSNAVYSAFESTGNGLISRSTSMEDFAFIMERGVKVNLIHGDRDYLCNWMGGENVSLSINHENSAAFSSSGYEGVVTNNTYIGGVVRQQGHLSFTRVFEAGHEVPAYQPETMFKIFSRIMNSKDIATGKVPLDEVRDYSTSGPSSTLEIKDLLPVPPSIVCYTIDMSSTCTEEQTAALLNGTAIVEDYVVVWPSS</sequence>